<dbReference type="EMBL" id="JBITLV010000006">
    <property type="protein sequence ID" value="MFI7589052.1"/>
    <property type="molecule type" value="Genomic_DNA"/>
</dbReference>
<proteinExistence type="inferred from homology"/>
<feature type="compositionally biased region" description="Basic and acidic residues" evidence="6">
    <location>
        <begin position="336"/>
        <end position="350"/>
    </location>
</feature>
<dbReference type="InterPro" id="IPR050710">
    <property type="entry name" value="Band7/mec-2_domain"/>
</dbReference>
<dbReference type="PRINTS" id="PR00721">
    <property type="entry name" value="STOMATIN"/>
</dbReference>
<comment type="caution">
    <text evidence="9">The sequence shown here is derived from an EMBL/GenBank/DDBJ whole genome shotgun (WGS) entry which is preliminary data.</text>
</comment>
<dbReference type="PANTHER" id="PTHR43327">
    <property type="entry name" value="STOMATIN-LIKE PROTEIN 2, MITOCHONDRIAL"/>
    <property type="match status" value="1"/>
</dbReference>
<dbReference type="PROSITE" id="PS01270">
    <property type="entry name" value="BAND_7"/>
    <property type="match status" value="1"/>
</dbReference>
<feature type="transmembrane region" description="Helical" evidence="7">
    <location>
        <begin position="6"/>
        <end position="27"/>
    </location>
</feature>
<dbReference type="Gene3D" id="3.30.479.30">
    <property type="entry name" value="Band 7 domain"/>
    <property type="match status" value="1"/>
</dbReference>
<keyword evidence="4 7" id="KW-1133">Transmembrane helix</keyword>
<evidence type="ECO:0000256" key="1">
    <source>
        <dbReference type="ARBA" id="ARBA00004167"/>
    </source>
</evidence>
<dbReference type="InterPro" id="IPR001972">
    <property type="entry name" value="Stomatin_HflK_fam"/>
</dbReference>
<comment type="subcellular location">
    <subcellularLocation>
        <location evidence="1">Membrane</location>
        <topology evidence="1">Single-pass membrane protein</topology>
    </subcellularLocation>
</comment>
<organism evidence="9 10">
    <name type="scientific">Spongisporangium articulatum</name>
    <dbReference type="NCBI Taxonomy" id="3362603"/>
    <lineage>
        <taxon>Bacteria</taxon>
        <taxon>Bacillati</taxon>
        <taxon>Actinomycetota</taxon>
        <taxon>Actinomycetes</taxon>
        <taxon>Kineosporiales</taxon>
        <taxon>Kineosporiaceae</taxon>
        <taxon>Spongisporangium</taxon>
    </lineage>
</organism>
<dbReference type="InterPro" id="IPR018080">
    <property type="entry name" value="Band_7/stomatin-like_CS"/>
</dbReference>
<evidence type="ECO:0000313" key="10">
    <source>
        <dbReference type="Proteomes" id="UP001612915"/>
    </source>
</evidence>
<evidence type="ECO:0000256" key="4">
    <source>
        <dbReference type="ARBA" id="ARBA00022989"/>
    </source>
</evidence>
<evidence type="ECO:0000256" key="3">
    <source>
        <dbReference type="ARBA" id="ARBA00022692"/>
    </source>
</evidence>
<gene>
    <name evidence="9" type="ORF">ACIB24_18470</name>
</gene>
<sequence length="350" mass="37594">MDDSSGGAVIALIVLALIVIFALTTIAKAIRIVPQATAVIVERLGRYSRTLEAGLNFLVPFVDRPRAIVDLREQVVSFPPQPVITSDNLVVSIDTVIYYQPTDPKAATYEIANYIQGIEQLTVTTLRNVIGSLDLEQTLTSRDQINGQLRGVLDEATGRWGIRVNRVELKAIDPPASVQDSMEKQMRAERDRRAAILNAEGVKQSQILTAEGDKQSAILRAEGQAQAAILKAQGESRAILQVFDAIHRGNPDPKLLAYQYLQTLPQIANSASSKLWIVPTELTQALNSISGALGGRVGSDGPSGVIGDSGLDDSIETPTLEDPSVALSRAQAEAEGAVKDAESARPDEPK</sequence>
<dbReference type="PANTHER" id="PTHR43327:SF10">
    <property type="entry name" value="STOMATIN-LIKE PROTEIN 2, MITOCHONDRIAL"/>
    <property type="match status" value="1"/>
</dbReference>
<reference evidence="9 10" key="1">
    <citation type="submission" date="2024-10" db="EMBL/GenBank/DDBJ databases">
        <title>The Natural Products Discovery Center: Release of the First 8490 Sequenced Strains for Exploring Actinobacteria Biosynthetic Diversity.</title>
        <authorList>
            <person name="Kalkreuter E."/>
            <person name="Kautsar S.A."/>
            <person name="Yang D."/>
            <person name="Bader C.D."/>
            <person name="Teijaro C.N."/>
            <person name="Fluegel L."/>
            <person name="Davis C.M."/>
            <person name="Simpson J.R."/>
            <person name="Lauterbach L."/>
            <person name="Steele A.D."/>
            <person name="Gui C."/>
            <person name="Meng S."/>
            <person name="Li G."/>
            <person name="Viehrig K."/>
            <person name="Ye F."/>
            <person name="Su P."/>
            <person name="Kiefer A.F."/>
            <person name="Nichols A."/>
            <person name="Cepeda A.J."/>
            <person name="Yan W."/>
            <person name="Fan B."/>
            <person name="Jiang Y."/>
            <person name="Adhikari A."/>
            <person name="Zheng C.-J."/>
            <person name="Schuster L."/>
            <person name="Cowan T.M."/>
            <person name="Smanski M.J."/>
            <person name="Chevrette M.G."/>
            <person name="De Carvalho L.P.S."/>
            <person name="Shen B."/>
        </authorList>
    </citation>
    <scope>NUCLEOTIDE SEQUENCE [LARGE SCALE GENOMIC DNA]</scope>
    <source>
        <strain evidence="9 10">NPDC049639</strain>
    </source>
</reference>
<dbReference type="Pfam" id="PF01145">
    <property type="entry name" value="Band_7"/>
    <property type="match status" value="1"/>
</dbReference>
<comment type="similarity">
    <text evidence="2">Belongs to the band 7/mec-2 family.</text>
</comment>
<dbReference type="Proteomes" id="UP001612915">
    <property type="component" value="Unassembled WGS sequence"/>
</dbReference>
<evidence type="ECO:0000256" key="2">
    <source>
        <dbReference type="ARBA" id="ARBA00008164"/>
    </source>
</evidence>
<protein>
    <submittedName>
        <fullName evidence="9">SPFH domain-containing protein</fullName>
    </submittedName>
</protein>
<dbReference type="CDD" id="cd08829">
    <property type="entry name" value="SPFH_paraslipin"/>
    <property type="match status" value="1"/>
</dbReference>
<feature type="domain" description="Band 7" evidence="8">
    <location>
        <begin position="28"/>
        <end position="186"/>
    </location>
</feature>
<evidence type="ECO:0000256" key="5">
    <source>
        <dbReference type="ARBA" id="ARBA00023136"/>
    </source>
</evidence>
<keyword evidence="5 7" id="KW-0472">Membrane</keyword>
<evidence type="ECO:0000313" key="9">
    <source>
        <dbReference type="EMBL" id="MFI7589052.1"/>
    </source>
</evidence>
<accession>A0ABW8ATW1</accession>
<feature type="region of interest" description="Disordered" evidence="6">
    <location>
        <begin position="297"/>
        <end position="350"/>
    </location>
</feature>
<evidence type="ECO:0000256" key="6">
    <source>
        <dbReference type="SAM" id="MobiDB-lite"/>
    </source>
</evidence>
<dbReference type="InterPro" id="IPR001107">
    <property type="entry name" value="Band_7"/>
</dbReference>
<dbReference type="InterPro" id="IPR036013">
    <property type="entry name" value="Band_7/SPFH_dom_sf"/>
</dbReference>
<name>A0ABW8ATW1_9ACTN</name>
<evidence type="ECO:0000259" key="8">
    <source>
        <dbReference type="SMART" id="SM00244"/>
    </source>
</evidence>
<dbReference type="RefSeq" id="WP_398283363.1">
    <property type="nucleotide sequence ID" value="NZ_JBITLV010000006.1"/>
</dbReference>
<evidence type="ECO:0000256" key="7">
    <source>
        <dbReference type="SAM" id="Phobius"/>
    </source>
</evidence>
<keyword evidence="10" id="KW-1185">Reference proteome</keyword>
<dbReference type="SMART" id="SM00244">
    <property type="entry name" value="PHB"/>
    <property type="match status" value="1"/>
</dbReference>
<dbReference type="SUPFAM" id="SSF117892">
    <property type="entry name" value="Band 7/SPFH domain"/>
    <property type="match status" value="1"/>
</dbReference>
<keyword evidence="3 7" id="KW-0812">Transmembrane</keyword>